<name>A0ABP1RS45_9HEXA</name>
<feature type="domain" description="RNase III" evidence="2">
    <location>
        <begin position="14"/>
        <end position="62"/>
    </location>
</feature>
<evidence type="ECO:0000313" key="4">
    <source>
        <dbReference type="Proteomes" id="UP001642540"/>
    </source>
</evidence>
<comment type="caution">
    <text evidence="3">The sequence shown here is derived from an EMBL/GenBank/DDBJ whole genome shotgun (WGS) entry which is preliminary data.</text>
</comment>
<feature type="compositionally biased region" description="Low complexity" evidence="1">
    <location>
        <begin position="469"/>
        <end position="484"/>
    </location>
</feature>
<organism evidence="3 4">
    <name type="scientific">Orchesella dallaii</name>
    <dbReference type="NCBI Taxonomy" id="48710"/>
    <lineage>
        <taxon>Eukaryota</taxon>
        <taxon>Metazoa</taxon>
        <taxon>Ecdysozoa</taxon>
        <taxon>Arthropoda</taxon>
        <taxon>Hexapoda</taxon>
        <taxon>Collembola</taxon>
        <taxon>Entomobryomorpha</taxon>
        <taxon>Entomobryoidea</taxon>
        <taxon>Orchesellidae</taxon>
        <taxon>Orchesellinae</taxon>
        <taxon>Orchesella</taxon>
    </lineage>
</organism>
<dbReference type="InterPro" id="IPR000999">
    <property type="entry name" value="RNase_III_dom"/>
</dbReference>
<feature type="compositionally biased region" description="Low complexity" evidence="1">
    <location>
        <begin position="558"/>
        <end position="572"/>
    </location>
</feature>
<dbReference type="Proteomes" id="UP001642540">
    <property type="component" value="Unassembled WGS sequence"/>
</dbReference>
<reference evidence="3 4" key="1">
    <citation type="submission" date="2024-08" db="EMBL/GenBank/DDBJ databases">
        <authorList>
            <person name="Cucini C."/>
            <person name="Frati F."/>
        </authorList>
    </citation>
    <scope>NUCLEOTIDE SEQUENCE [LARGE SCALE GENOMIC DNA]</scope>
</reference>
<gene>
    <name evidence="3" type="ORF">ODALV1_LOCUS25503</name>
</gene>
<evidence type="ECO:0000256" key="1">
    <source>
        <dbReference type="SAM" id="MobiDB-lite"/>
    </source>
</evidence>
<keyword evidence="4" id="KW-1185">Reference proteome</keyword>
<evidence type="ECO:0000313" key="3">
    <source>
        <dbReference type="EMBL" id="CAL8134394.1"/>
    </source>
</evidence>
<dbReference type="EMBL" id="CAXLJM020000104">
    <property type="protein sequence ID" value="CAL8134394.1"/>
    <property type="molecule type" value="Genomic_DNA"/>
</dbReference>
<feature type="region of interest" description="Disordered" evidence="1">
    <location>
        <begin position="465"/>
        <end position="572"/>
    </location>
</feature>
<feature type="compositionally biased region" description="Pro residues" evidence="1">
    <location>
        <begin position="499"/>
        <end position="508"/>
    </location>
</feature>
<feature type="region of interest" description="Disordered" evidence="1">
    <location>
        <begin position="360"/>
        <end position="383"/>
    </location>
</feature>
<feature type="compositionally biased region" description="Low complexity" evidence="1">
    <location>
        <begin position="367"/>
        <end position="383"/>
    </location>
</feature>
<sequence>MRTKLGYVIPDEDFKAIEKNIFYTFNTRNLLEQALTERSSRFYATAKNVGDSDKFQFLGESISFLNVIQVQLLLTTDEEKTLFGFDIGHDCFFGNFCLKYASSIDTKLLKKYYIVPPGDQSPFDDDLIAKYVVGAIFIDAPGDWFEKFEWLYMSYFLNRMELLADRTREMEMEELKKENTIVKPTCAAEQDNTITRNNEDYKNIPWTFESQSLRINAVKSNNASLPPTISSQMKITEAKGNAQHVGIGKERRAETVECKPKSVKEFPESNNYSCYTAPTPRQAGNKAATISKSHDVELERYQGTLACDRKPHPCDYSTGEDYIWAVSMYESKKHTAAQNSKRGNVTELNSDFRNDIFQSSKVQPNIQSSRQPSTSTSYVSSSNVRCHDSVNPYSYSGRPSTTSVGYPYDVPATIKAFTKVPTQCDTQGTPFRPLNTLECKSSSSTKTSSLSSTYQTNAFFVKPKPPGVSVSSISNSYPSSDTTSKAFNCNTSSTSTYRPIPPISPAPIPRRDTFTTSSYQPSPQPKLKNYEGSYSNFYNSSKPPPSPQPLRKHLDQPNPTSSTTMSSSANSSQNCSTSNLFEDIVSCIILCVIGVLIYKWYVGNSS</sequence>
<protein>
    <recommendedName>
        <fullName evidence="2">RNase III domain-containing protein</fullName>
    </recommendedName>
</protein>
<feature type="compositionally biased region" description="Polar residues" evidence="1">
    <location>
        <begin position="532"/>
        <end position="541"/>
    </location>
</feature>
<accession>A0ABP1RS45</accession>
<feature type="compositionally biased region" description="Polar residues" evidence="1">
    <location>
        <begin position="485"/>
        <end position="497"/>
    </location>
</feature>
<dbReference type="PROSITE" id="PS50142">
    <property type="entry name" value="RNASE_3_2"/>
    <property type="match status" value="1"/>
</dbReference>
<proteinExistence type="predicted"/>
<evidence type="ECO:0000259" key="2">
    <source>
        <dbReference type="PROSITE" id="PS50142"/>
    </source>
</evidence>